<dbReference type="PANTHER" id="PTHR19211">
    <property type="entry name" value="ATP-BINDING TRANSPORT PROTEIN-RELATED"/>
    <property type="match status" value="1"/>
</dbReference>
<keyword evidence="2" id="KW-0677">Repeat</keyword>
<dbReference type="Pfam" id="PF12848">
    <property type="entry name" value="ABC_tran_Xtn"/>
    <property type="match status" value="1"/>
</dbReference>
<evidence type="ECO:0000313" key="8">
    <source>
        <dbReference type="EMBL" id="RWS29339.1"/>
    </source>
</evidence>
<feature type="domain" description="ABC transporter" evidence="7">
    <location>
        <begin position="62"/>
        <end position="304"/>
    </location>
</feature>
<feature type="domain" description="ABC transporter" evidence="7">
    <location>
        <begin position="373"/>
        <end position="586"/>
    </location>
</feature>
<feature type="compositionally biased region" description="Basic and acidic residues" evidence="6">
    <location>
        <begin position="315"/>
        <end position="340"/>
    </location>
</feature>
<comment type="similarity">
    <text evidence="1">Belongs to the ABC transporter superfamily. ABCF family. EF3 subfamily.</text>
</comment>
<dbReference type="AlphaFoldDB" id="A0A443SP74"/>
<evidence type="ECO:0000259" key="7">
    <source>
        <dbReference type="PROSITE" id="PS50893"/>
    </source>
</evidence>
<proteinExistence type="inferred from homology"/>
<comment type="caution">
    <text evidence="8">The sequence shown here is derived from an EMBL/GenBank/DDBJ whole genome shotgun (WGS) entry which is preliminary data.</text>
</comment>
<dbReference type="InterPro" id="IPR027417">
    <property type="entry name" value="P-loop_NTPase"/>
</dbReference>
<dbReference type="InterPro" id="IPR003593">
    <property type="entry name" value="AAA+_ATPase"/>
</dbReference>
<dbReference type="Pfam" id="PF00005">
    <property type="entry name" value="ABC_tran"/>
    <property type="match status" value="2"/>
</dbReference>
<sequence>MDENVDEKKNEKVTRKEKRKMKQKQQFEAEIAELTAATDALDSNFTVSTSATATNQLLDNSLRVDCFSISAAGKELLVNAQLHITLGRRYGLVGPNGHGKTTLLRHIAEKKALHLPAELDVLLCEQEVVADETPAVQVVLMSDTKRIALENELNKLQEETDQNQDRINEIYNELNAIGADSAESRARRILAGLGFSTPEMQNRPTKNFSGGWRMRVSLARALFMEPSLLLLDEPTNHLDLNAVIWLDNYLQGWKKTLLIVSHDQSFLDNVCTDIIHLDQNKLFYYRGNYTQFKKMHQQKKKEFLKQYEKQEKQLKELKSKGQSSKKAEVAIKEQQSRKQGETQVQDLLKRPKEYVVKFKFSEPPPLNPPILGLHDVDFAYASDKPLLFKDVNFGIDMSSRVAIVGPNGVGKSTFLKLLSGEVQPLKGEMRSNHRARIAKFDQHSGEHLPAEETPTQFLMRIFNLSYQDARKQLGSFGLVSHAHTIPNGQLSGGQKSRVALCEIALKGPHIIIFDEPTNNLDLESIDALADAINQFEGGVIVVTHDERLIRETECQLWVIEDRNIAEIDGDFDDYRQELLNSLGETINNPSLAAKMAGAI</sequence>
<evidence type="ECO:0000256" key="5">
    <source>
        <dbReference type="SAM" id="Coils"/>
    </source>
</evidence>
<dbReference type="InterPro" id="IPR017871">
    <property type="entry name" value="ABC_transporter-like_CS"/>
</dbReference>
<name>A0A443SP74_9ACAR</name>
<feature type="region of interest" description="Disordered" evidence="6">
    <location>
        <begin position="1"/>
        <end position="24"/>
    </location>
</feature>
<dbReference type="EMBL" id="NCKV01000960">
    <property type="protein sequence ID" value="RWS29339.1"/>
    <property type="molecule type" value="Genomic_DNA"/>
</dbReference>
<dbReference type="Proteomes" id="UP000288716">
    <property type="component" value="Unassembled WGS sequence"/>
</dbReference>
<dbReference type="OrthoDB" id="2110130at2759"/>
<dbReference type="FunFam" id="3.40.50.300:FF:000011">
    <property type="entry name" value="Putative ABC transporter ATP-binding component"/>
    <property type="match status" value="1"/>
</dbReference>
<dbReference type="GO" id="GO:0016887">
    <property type="term" value="F:ATP hydrolysis activity"/>
    <property type="evidence" value="ECO:0007669"/>
    <property type="project" value="InterPro"/>
</dbReference>
<keyword evidence="9" id="KW-1185">Reference proteome</keyword>
<protein>
    <submittedName>
        <fullName evidence="8">ABC transporter sub-family F-like protein 1</fullName>
    </submittedName>
</protein>
<gene>
    <name evidence="8" type="ORF">B4U80_01522</name>
</gene>
<dbReference type="InterPro" id="IPR032781">
    <property type="entry name" value="ABC_tran_Xtn"/>
</dbReference>
<feature type="compositionally biased region" description="Basic and acidic residues" evidence="6">
    <location>
        <begin position="1"/>
        <end position="14"/>
    </location>
</feature>
<evidence type="ECO:0000256" key="6">
    <source>
        <dbReference type="SAM" id="MobiDB-lite"/>
    </source>
</evidence>
<dbReference type="STRING" id="299467.A0A443SP74"/>
<organism evidence="8 9">
    <name type="scientific">Leptotrombidium deliense</name>
    <dbReference type="NCBI Taxonomy" id="299467"/>
    <lineage>
        <taxon>Eukaryota</taxon>
        <taxon>Metazoa</taxon>
        <taxon>Ecdysozoa</taxon>
        <taxon>Arthropoda</taxon>
        <taxon>Chelicerata</taxon>
        <taxon>Arachnida</taxon>
        <taxon>Acari</taxon>
        <taxon>Acariformes</taxon>
        <taxon>Trombidiformes</taxon>
        <taxon>Prostigmata</taxon>
        <taxon>Anystina</taxon>
        <taxon>Parasitengona</taxon>
        <taxon>Trombiculoidea</taxon>
        <taxon>Trombiculidae</taxon>
        <taxon>Leptotrombidium</taxon>
    </lineage>
</organism>
<dbReference type="GO" id="GO:0005524">
    <property type="term" value="F:ATP binding"/>
    <property type="evidence" value="ECO:0007669"/>
    <property type="project" value="UniProtKB-KW"/>
</dbReference>
<dbReference type="Gene3D" id="3.40.50.300">
    <property type="entry name" value="P-loop containing nucleotide triphosphate hydrolases"/>
    <property type="match status" value="2"/>
</dbReference>
<keyword evidence="3" id="KW-0547">Nucleotide-binding</keyword>
<dbReference type="FunFam" id="3.40.50.300:FF:002050">
    <property type="entry name" value="ABC transporter, class F"/>
    <property type="match status" value="1"/>
</dbReference>
<dbReference type="PROSITE" id="PS00211">
    <property type="entry name" value="ABC_TRANSPORTER_1"/>
    <property type="match status" value="2"/>
</dbReference>
<evidence type="ECO:0000313" key="9">
    <source>
        <dbReference type="Proteomes" id="UP000288716"/>
    </source>
</evidence>
<evidence type="ECO:0000256" key="3">
    <source>
        <dbReference type="ARBA" id="ARBA00022741"/>
    </source>
</evidence>
<evidence type="ECO:0000256" key="2">
    <source>
        <dbReference type="ARBA" id="ARBA00022737"/>
    </source>
</evidence>
<dbReference type="SMART" id="SM00382">
    <property type="entry name" value="AAA"/>
    <property type="match status" value="2"/>
</dbReference>
<dbReference type="CDD" id="cd03221">
    <property type="entry name" value="ABCF_EF-3"/>
    <property type="match status" value="2"/>
</dbReference>
<dbReference type="VEuPathDB" id="VectorBase:LDEU002702"/>
<feature type="coiled-coil region" evidence="5">
    <location>
        <begin position="139"/>
        <end position="173"/>
    </location>
</feature>
<keyword evidence="4" id="KW-0067">ATP-binding</keyword>
<evidence type="ECO:0000256" key="1">
    <source>
        <dbReference type="ARBA" id="ARBA00011054"/>
    </source>
</evidence>
<dbReference type="PANTHER" id="PTHR19211:SF14">
    <property type="entry name" value="ATP-BINDING CASSETTE SUB-FAMILY F MEMBER 1"/>
    <property type="match status" value="1"/>
</dbReference>
<dbReference type="PROSITE" id="PS50893">
    <property type="entry name" value="ABC_TRANSPORTER_2"/>
    <property type="match status" value="2"/>
</dbReference>
<feature type="region of interest" description="Disordered" evidence="6">
    <location>
        <begin position="315"/>
        <end position="344"/>
    </location>
</feature>
<keyword evidence="5" id="KW-0175">Coiled coil</keyword>
<reference evidence="8 9" key="1">
    <citation type="journal article" date="2018" name="Gigascience">
        <title>Genomes of trombidid mites reveal novel predicted allergens and laterally-transferred genes associated with secondary metabolism.</title>
        <authorList>
            <person name="Dong X."/>
            <person name="Chaisiri K."/>
            <person name="Xia D."/>
            <person name="Armstrong S.D."/>
            <person name="Fang Y."/>
            <person name="Donnelly M.J."/>
            <person name="Kadowaki T."/>
            <person name="McGarry J.W."/>
            <person name="Darby A.C."/>
            <person name="Makepeace B.L."/>
        </authorList>
    </citation>
    <scope>NUCLEOTIDE SEQUENCE [LARGE SCALE GENOMIC DNA]</scope>
    <source>
        <strain evidence="8">UoL-UT</strain>
    </source>
</reference>
<evidence type="ECO:0000256" key="4">
    <source>
        <dbReference type="ARBA" id="ARBA00022840"/>
    </source>
</evidence>
<dbReference type="InterPro" id="IPR050611">
    <property type="entry name" value="ABCF"/>
</dbReference>
<dbReference type="InterPro" id="IPR003439">
    <property type="entry name" value="ABC_transporter-like_ATP-bd"/>
</dbReference>
<accession>A0A443SP74</accession>
<dbReference type="SUPFAM" id="SSF52540">
    <property type="entry name" value="P-loop containing nucleoside triphosphate hydrolases"/>
    <property type="match status" value="2"/>
</dbReference>